<name>A0ABR5APH8_BACBA</name>
<protein>
    <submittedName>
        <fullName evidence="1">Uncharacterized protein</fullName>
    </submittedName>
</protein>
<dbReference type="EMBL" id="JXLP01000024">
    <property type="protein sequence ID" value="KIL74234.1"/>
    <property type="molecule type" value="Genomic_DNA"/>
</dbReference>
<accession>A0ABR5APH8</accession>
<sequence>MNKKLISSVIGAAIFTGVASFGAYHLNSYAAENKKQQR</sequence>
<dbReference type="Proteomes" id="UP000031982">
    <property type="component" value="Unassembled WGS sequence"/>
</dbReference>
<comment type="caution">
    <text evidence="1">The sequence shown here is derived from an EMBL/GenBank/DDBJ whole genome shotgun (WGS) entry which is preliminary data.</text>
</comment>
<gene>
    <name evidence="1" type="ORF">SD77_2889</name>
</gene>
<evidence type="ECO:0000313" key="1">
    <source>
        <dbReference type="EMBL" id="KIL74234.1"/>
    </source>
</evidence>
<organism evidence="1 2">
    <name type="scientific">Bacillus badius</name>
    <dbReference type="NCBI Taxonomy" id="1455"/>
    <lineage>
        <taxon>Bacteria</taxon>
        <taxon>Bacillati</taxon>
        <taxon>Bacillota</taxon>
        <taxon>Bacilli</taxon>
        <taxon>Bacillales</taxon>
        <taxon>Bacillaceae</taxon>
        <taxon>Pseudobacillus</taxon>
    </lineage>
</organism>
<keyword evidence="2" id="KW-1185">Reference proteome</keyword>
<reference evidence="1 2" key="1">
    <citation type="submission" date="2015-01" db="EMBL/GenBank/DDBJ databases">
        <title>Genome Assembly of Bacillus badius MTCC 1458.</title>
        <authorList>
            <person name="Verma A."/>
            <person name="Khatri I."/>
            <person name="Mual P."/>
            <person name="Subramanian S."/>
            <person name="Krishnamurthi S."/>
        </authorList>
    </citation>
    <scope>NUCLEOTIDE SEQUENCE [LARGE SCALE GENOMIC DNA]</scope>
    <source>
        <strain evidence="1 2">MTCC 1458</strain>
    </source>
</reference>
<evidence type="ECO:0000313" key="2">
    <source>
        <dbReference type="Proteomes" id="UP000031982"/>
    </source>
</evidence>
<proteinExistence type="predicted"/>